<evidence type="ECO:0000313" key="3">
    <source>
        <dbReference type="Proteomes" id="UP000473885"/>
    </source>
</evidence>
<dbReference type="RefSeq" id="WP_163248809.1">
    <property type="nucleotide sequence ID" value="NZ_SXDP01000002.1"/>
</dbReference>
<keyword evidence="1" id="KW-0472">Membrane</keyword>
<keyword evidence="1" id="KW-1133">Transmembrane helix</keyword>
<proteinExistence type="predicted"/>
<feature type="transmembrane region" description="Helical" evidence="1">
    <location>
        <begin position="12"/>
        <end position="33"/>
    </location>
</feature>
<evidence type="ECO:0000313" key="2">
    <source>
        <dbReference type="EMBL" id="NEZ46555.1"/>
    </source>
</evidence>
<reference evidence="2 3" key="1">
    <citation type="submission" date="2019-04" db="EMBL/GenBank/DDBJ databases">
        <title>Genome sequencing of Clostridium botulinum Groups I-IV and Clostridium butyricum.</title>
        <authorList>
            <person name="Brunt J."/>
            <person name="Van Vliet A.H.M."/>
            <person name="Stringer S.C."/>
            <person name="Carter A.T."/>
            <person name="Peck M.W."/>
        </authorList>
    </citation>
    <scope>NUCLEOTIDE SEQUENCE [LARGE SCALE GENOMIC DNA]</scope>
    <source>
        <strain evidence="2 3">IFR 18/094</strain>
    </source>
</reference>
<sequence length="730" mass="81928">MKSTVKKGYSLMIVLVSISILIILGVSLLSLTVSSYNKRFSESLEKRNQYFSEAGLDIAYGIIGKTIENAIEHGNKSALSYMEKLDDEKYPKKEDGTVDEVKLKSMQNNIFKREYKGYIKNNIKDNIELGIKIGGIRKNPYIKNKHGNTPKVKLENEKQCKHGGFQKIKVKNKEREALSLNLKSTYKDKSEKILKVTYNVLVPNYGEIYSVESKKVEVPIKPVWTKAICADGNLKAKGKLNIDGDIYIKGRDKDGGINIEGANCNFKGDIVTPGVFKFKSPNNIVNVNEDKNNGGNIYAANVLLDKEASNSKLQVKKAVYTNNDLVFNALKSHVNIENGFYGLNDINKSSDIKEEEKSKVSSSILVNTEDLGEKNGSEINIGNELLLMGTAYIKTKPAYQTGESVAVKGNYKVYCYPVQQGKYELDEEGNIRRDNNGEPILRKRPLNEDNVIFEYRDPLILVTKFKNGEELTWQDKSDYFTLSATKSSEKLKKNGISLPKNKTTIGSGVSDGKFYTGNYSVDLEEDIRKRAGNYAIMAYAMGDATGLSIRSSTIDKENFENSSWHIYENGKLLRTVSTEVDFSKIKYKNVNKNSVIYLNGDESKQLTLIGEGGDRQGNSDFIDVSNKENKGIIVTKGNVYLSGKINFRGTVISLGDIIILDDGEKNIIYDKDYIKKIVAKNYDCFKNVFIGPQTNKENVLTYVKASPENDLGTDDIRQKLIIVEKWKILK</sequence>
<keyword evidence="1" id="KW-0812">Transmembrane</keyword>
<dbReference type="AlphaFoldDB" id="A0A6M0R8I8"/>
<protein>
    <submittedName>
        <fullName evidence="2">Uncharacterized protein</fullName>
    </submittedName>
</protein>
<keyword evidence="3" id="KW-1185">Reference proteome</keyword>
<comment type="caution">
    <text evidence="2">The sequence shown here is derived from an EMBL/GenBank/DDBJ whole genome shotgun (WGS) entry which is preliminary data.</text>
</comment>
<accession>A0A6M0R8I8</accession>
<dbReference type="Proteomes" id="UP000473885">
    <property type="component" value="Unassembled WGS sequence"/>
</dbReference>
<organism evidence="2 3">
    <name type="scientific">Clostridium niameyense</name>
    <dbReference type="NCBI Taxonomy" id="1622073"/>
    <lineage>
        <taxon>Bacteria</taxon>
        <taxon>Bacillati</taxon>
        <taxon>Bacillota</taxon>
        <taxon>Clostridia</taxon>
        <taxon>Eubacteriales</taxon>
        <taxon>Clostridiaceae</taxon>
        <taxon>Clostridium</taxon>
    </lineage>
</organism>
<gene>
    <name evidence="2" type="ORF">FDF74_04910</name>
</gene>
<dbReference type="EMBL" id="SXDP01000002">
    <property type="protein sequence ID" value="NEZ46555.1"/>
    <property type="molecule type" value="Genomic_DNA"/>
</dbReference>
<name>A0A6M0R8I8_9CLOT</name>
<evidence type="ECO:0000256" key="1">
    <source>
        <dbReference type="SAM" id="Phobius"/>
    </source>
</evidence>